<keyword evidence="1" id="KW-0472">Membrane</keyword>
<keyword evidence="4" id="KW-1185">Reference proteome</keyword>
<feature type="transmembrane region" description="Helical" evidence="1">
    <location>
        <begin position="59"/>
        <end position="77"/>
    </location>
</feature>
<keyword evidence="1" id="KW-0812">Transmembrane</keyword>
<name>A0A2U0U1I5_9BACT</name>
<keyword evidence="1" id="KW-1133">Transmembrane helix</keyword>
<dbReference type="SUPFAM" id="SSF48317">
    <property type="entry name" value="Acid phosphatase/Vanadium-dependent haloperoxidase"/>
    <property type="match status" value="1"/>
</dbReference>
<dbReference type="AlphaFoldDB" id="A0A2U0U1I5"/>
<dbReference type="Pfam" id="PF01569">
    <property type="entry name" value="PAP2"/>
    <property type="match status" value="1"/>
</dbReference>
<dbReference type="Gene3D" id="1.20.144.10">
    <property type="entry name" value="Phosphatidic acid phosphatase type 2/haloperoxidase"/>
    <property type="match status" value="1"/>
</dbReference>
<evidence type="ECO:0000256" key="1">
    <source>
        <dbReference type="SAM" id="Phobius"/>
    </source>
</evidence>
<dbReference type="RefSeq" id="WP_116617062.1">
    <property type="nucleotide sequence ID" value="NZ_QENY01000018.1"/>
</dbReference>
<dbReference type="EMBL" id="QENY01000018">
    <property type="protein sequence ID" value="PVX50136.1"/>
    <property type="molecule type" value="Genomic_DNA"/>
</dbReference>
<proteinExistence type="predicted"/>
<feature type="transmembrane region" description="Helical" evidence="1">
    <location>
        <begin position="111"/>
        <end position="129"/>
    </location>
</feature>
<evidence type="ECO:0000313" key="4">
    <source>
        <dbReference type="Proteomes" id="UP000245870"/>
    </source>
</evidence>
<feature type="domain" description="Phosphatidic acid phosphatase type 2/haloperoxidase" evidence="2">
    <location>
        <begin position="66"/>
        <end position="178"/>
    </location>
</feature>
<feature type="transmembrane region" description="Helical" evidence="1">
    <location>
        <begin position="161"/>
        <end position="181"/>
    </location>
</feature>
<reference evidence="3 4" key="1">
    <citation type="submission" date="2018-05" db="EMBL/GenBank/DDBJ databases">
        <title>Genomic Encyclopedia of Type Strains, Phase IV (KMG-IV): sequencing the most valuable type-strain genomes for metagenomic binning, comparative biology and taxonomic classification.</title>
        <authorList>
            <person name="Goeker M."/>
        </authorList>
    </citation>
    <scope>NUCLEOTIDE SEQUENCE [LARGE SCALE GENOMIC DNA]</scope>
    <source>
        <strain evidence="3 4">DSM 100333</strain>
    </source>
</reference>
<dbReference type="PANTHER" id="PTHR14969:SF13">
    <property type="entry name" value="AT30094P"/>
    <property type="match status" value="1"/>
</dbReference>
<dbReference type="SMART" id="SM00014">
    <property type="entry name" value="acidPPc"/>
    <property type="match status" value="1"/>
</dbReference>
<feature type="transmembrane region" description="Helical" evidence="1">
    <location>
        <begin position="31"/>
        <end position="50"/>
    </location>
</feature>
<gene>
    <name evidence="3" type="ORF">C7379_11818</name>
</gene>
<comment type="caution">
    <text evidence="3">The sequence shown here is derived from an EMBL/GenBank/DDBJ whole genome shotgun (WGS) entry which is preliminary data.</text>
</comment>
<dbReference type="PANTHER" id="PTHR14969">
    <property type="entry name" value="SPHINGOSINE-1-PHOSPHATE PHOSPHOHYDROLASE"/>
    <property type="match status" value="1"/>
</dbReference>
<sequence>MTLESIIEFDQQLLLWFNGSDSLFLDRMSDMLTWGFTWTPLFLALFFLVVKNNETMPQIVLVTCCAGLCILLADGMADGIVKPLVARPRPAMDPYLKYLVDVVDGHRGSGFSFFSAHAANTMSLAVFFSMLVRNRLFTVVMVLWSLLNCWTRLYLGLHYPVDIVCGLLWGIVSGLISYMVYHKFYYKISPKINYISSHYTSSGYSMADIDMVIVVVAGTLAIVTVLALTVI</sequence>
<protein>
    <submittedName>
        <fullName evidence="3">Undecaprenyl-diphosphatase</fullName>
    </submittedName>
</protein>
<dbReference type="InterPro" id="IPR036938">
    <property type="entry name" value="PAP2/HPO_sf"/>
</dbReference>
<dbReference type="OrthoDB" id="9789113at2"/>
<feature type="transmembrane region" description="Helical" evidence="1">
    <location>
        <begin position="211"/>
        <end position="230"/>
    </location>
</feature>
<dbReference type="InterPro" id="IPR000326">
    <property type="entry name" value="PAP2/HPO"/>
</dbReference>
<dbReference type="Proteomes" id="UP000245870">
    <property type="component" value="Unassembled WGS sequence"/>
</dbReference>
<accession>A0A2U0U1I5</accession>
<evidence type="ECO:0000313" key="3">
    <source>
        <dbReference type="EMBL" id="PVX50136.1"/>
    </source>
</evidence>
<organism evidence="3 4">
    <name type="scientific">Hallella colorans</name>
    <dbReference type="NCBI Taxonomy" id="1703337"/>
    <lineage>
        <taxon>Bacteria</taxon>
        <taxon>Pseudomonadati</taxon>
        <taxon>Bacteroidota</taxon>
        <taxon>Bacteroidia</taxon>
        <taxon>Bacteroidales</taxon>
        <taxon>Prevotellaceae</taxon>
        <taxon>Hallella</taxon>
    </lineage>
</organism>
<evidence type="ECO:0000259" key="2">
    <source>
        <dbReference type="SMART" id="SM00014"/>
    </source>
</evidence>